<organism evidence="1 2">
    <name type="scientific">Handelsmanbacteria sp. (strain RIFCSPLOWO2_12_FULL_64_10)</name>
    <dbReference type="NCBI Taxonomy" id="1817868"/>
    <lineage>
        <taxon>Bacteria</taxon>
        <taxon>Candidatus Handelsmaniibacteriota</taxon>
    </lineage>
</organism>
<protein>
    <submittedName>
        <fullName evidence="1">Uncharacterized protein</fullName>
    </submittedName>
</protein>
<comment type="caution">
    <text evidence="1">The sequence shown here is derived from an EMBL/GenBank/DDBJ whole genome shotgun (WGS) entry which is preliminary data.</text>
</comment>
<accession>A0A1F6D349</accession>
<evidence type="ECO:0000313" key="1">
    <source>
        <dbReference type="EMBL" id="OGG55795.1"/>
    </source>
</evidence>
<evidence type="ECO:0000313" key="2">
    <source>
        <dbReference type="Proteomes" id="UP000178606"/>
    </source>
</evidence>
<gene>
    <name evidence="1" type="ORF">A3F84_04385</name>
</gene>
<proteinExistence type="predicted"/>
<dbReference type="Proteomes" id="UP000178606">
    <property type="component" value="Unassembled WGS sequence"/>
</dbReference>
<dbReference type="EMBL" id="MFKF01000060">
    <property type="protein sequence ID" value="OGG55795.1"/>
    <property type="molecule type" value="Genomic_DNA"/>
</dbReference>
<dbReference type="AlphaFoldDB" id="A0A1F6D349"/>
<reference evidence="1 2" key="1">
    <citation type="journal article" date="2016" name="Nat. Commun.">
        <title>Thousands of microbial genomes shed light on interconnected biogeochemical processes in an aquifer system.</title>
        <authorList>
            <person name="Anantharaman K."/>
            <person name="Brown C.T."/>
            <person name="Hug L.A."/>
            <person name="Sharon I."/>
            <person name="Castelle C.J."/>
            <person name="Probst A.J."/>
            <person name="Thomas B.C."/>
            <person name="Singh A."/>
            <person name="Wilkins M.J."/>
            <person name="Karaoz U."/>
            <person name="Brodie E.L."/>
            <person name="Williams K.H."/>
            <person name="Hubbard S.S."/>
            <person name="Banfield J.F."/>
        </authorList>
    </citation>
    <scope>NUCLEOTIDE SEQUENCE [LARGE SCALE GENOMIC DNA]</scope>
    <source>
        <strain evidence="2">RIFCSPLOWO2_12_FULL_64_10</strain>
    </source>
</reference>
<name>A0A1F6D349_HANXR</name>
<sequence length="297" mass="32248">MDIYRSLWTAANRLKPGVWIESGYEAPVFARGFAHSWRLAADYPAFSNPYPFAGLLEQVTYAVAQWELLGRRAHVGFVYGGPETLDVQRQWLAAAVALQAQATLSVDLANTSSETARLYREYLAAHYPFQGSFVTGPGLAPDQFSTTLDGTTYLGLLNRGSETTNVTIDPVVHGLIPGRSGVAFDPSTRESFTLAGTTSVPVPPASFRLLVLRQDPGVVWADRSWSQTGGGSPALTIELAPSPLAEGHLWVYARRALMVSLDDQLTDVQVLDPLTGVLSIEFFDGDPHRVQITSLAP</sequence>